<accession>A0A849KV32</accession>
<dbReference type="GO" id="GO:0032259">
    <property type="term" value="P:methylation"/>
    <property type="evidence" value="ECO:0007669"/>
    <property type="project" value="UniProtKB-KW"/>
</dbReference>
<dbReference type="RefSeq" id="WP_171322542.1">
    <property type="nucleotide sequence ID" value="NZ_JABFBC010000001.1"/>
</dbReference>
<dbReference type="InterPro" id="IPR050447">
    <property type="entry name" value="Erg6_SMT_methyltransf"/>
</dbReference>
<evidence type="ECO:0000313" key="3">
    <source>
        <dbReference type="EMBL" id="NNU79501.1"/>
    </source>
</evidence>
<dbReference type="Pfam" id="PF08241">
    <property type="entry name" value="Methyltransf_11"/>
    <property type="match status" value="1"/>
</dbReference>
<reference evidence="3 4" key="1">
    <citation type="submission" date="2020-05" db="EMBL/GenBank/DDBJ databases">
        <title>Gimesia benthica sp. nov., a novel planctomycete isolated from a deep-sea water sample of the Northwest Indian Ocean.</title>
        <authorList>
            <person name="Wang J."/>
            <person name="Ruan C."/>
            <person name="Song L."/>
            <person name="Zhu Y."/>
            <person name="Li A."/>
            <person name="Zheng X."/>
            <person name="Wang L."/>
            <person name="Lu Z."/>
            <person name="Huang Y."/>
            <person name="Du W."/>
            <person name="Zhou Y."/>
            <person name="Huang L."/>
            <person name="Dai X."/>
        </authorList>
    </citation>
    <scope>NUCLEOTIDE SEQUENCE [LARGE SCALE GENOMIC DNA]</scope>
    <source>
        <strain evidence="3 4">YYQ-30</strain>
    </source>
</reference>
<keyword evidence="3" id="KW-0489">Methyltransferase</keyword>
<keyword evidence="4" id="KW-1185">Reference proteome</keyword>
<proteinExistence type="predicted"/>
<gene>
    <name evidence="3" type="ORF">HMH01_03525</name>
</gene>
<dbReference type="SUPFAM" id="SSF53335">
    <property type="entry name" value="S-adenosyl-L-methionine-dependent methyltransferases"/>
    <property type="match status" value="1"/>
</dbReference>
<dbReference type="AlphaFoldDB" id="A0A849KV32"/>
<comment type="caution">
    <text evidence="3">The sequence shown here is derived from an EMBL/GenBank/DDBJ whole genome shotgun (WGS) entry which is preliminary data.</text>
</comment>
<feature type="domain" description="Methyltransferase type 11" evidence="2">
    <location>
        <begin position="82"/>
        <end position="179"/>
    </location>
</feature>
<dbReference type="Proteomes" id="UP000572377">
    <property type="component" value="Unassembled WGS sequence"/>
</dbReference>
<keyword evidence="1 3" id="KW-0808">Transferase</keyword>
<dbReference type="InterPro" id="IPR013216">
    <property type="entry name" value="Methyltransf_11"/>
</dbReference>
<name>A0A849KV32_9RHOB</name>
<dbReference type="PANTHER" id="PTHR44068">
    <property type="entry name" value="ZGC:194242"/>
    <property type="match status" value="1"/>
</dbReference>
<evidence type="ECO:0000313" key="4">
    <source>
        <dbReference type="Proteomes" id="UP000572377"/>
    </source>
</evidence>
<dbReference type="InterPro" id="IPR029063">
    <property type="entry name" value="SAM-dependent_MTases_sf"/>
</dbReference>
<dbReference type="GO" id="GO:0008757">
    <property type="term" value="F:S-adenosylmethionine-dependent methyltransferase activity"/>
    <property type="evidence" value="ECO:0007669"/>
    <property type="project" value="InterPro"/>
</dbReference>
<sequence>MTTTRHSIFDQSASRAEAAVMGHYGSEGLIARVFDALRAAGIDPDAMGPDDLVPLEHMHTGGINATRRVLSALRPEPGQHLVDIGCGIGGVARAAARGHGARVTGIDLTTDFVELATELSRRTGLGQLTGFLVGSALRLPLAECSADCAVLMHVGMNIEDKERMFSEAFRILRPGGKLALCDIMLGPLAEPLAYPVPWAATAETSHLATPEAYRDLAVDAGFAPISELDYYTETLSAAPIARAEPGFQPLGPHLLMGPDARRKIANHRANLDAGRVLPVQMVFARP</sequence>
<organism evidence="3 4">
    <name type="scientific">Halovulum dunhuangense</name>
    <dbReference type="NCBI Taxonomy" id="1505036"/>
    <lineage>
        <taxon>Bacteria</taxon>
        <taxon>Pseudomonadati</taxon>
        <taxon>Pseudomonadota</taxon>
        <taxon>Alphaproteobacteria</taxon>
        <taxon>Rhodobacterales</taxon>
        <taxon>Paracoccaceae</taxon>
        <taxon>Halovulum</taxon>
    </lineage>
</organism>
<evidence type="ECO:0000259" key="2">
    <source>
        <dbReference type="Pfam" id="PF08241"/>
    </source>
</evidence>
<protein>
    <submittedName>
        <fullName evidence="3">Class I SAM-dependent methyltransferase</fullName>
    </submittedName>
</protein>
<dbReference type="Gene3D" id="3.40.50.150">
    <property type="entry name" value="Vaccinia Virus protein VP39"/>
    <property type="match status" value="1"/>
</dbReference>
<dbReference type="PANTHER" id="PTHR44068:SF11">
    <property type="entry name" value="GERANYL DIPHOSPHATE 2-C-METHYLTRANSFERASE"/>
    <property type="match status" value="1"/>
</dbReference>
<dbReference type="EMBL" id="JABFBC010000001">
    <property type="protein sequence ID" value="NNU79501.1"/>
    <property type="molecule type" value="Genomic_DNA"/>
</dbReference>
<dbReference type="CDD" id="cd02440">
    <property type="entry name" value="AdoMet_MTases"/>
    <property type="match status" value="1"/>
</dbReference>
<evidence type="ECO:0000256" key="1">
    <source>
        <dbReference type="ARBA" id="ARBA00022679"/>
    </source>
</evidence>